<dbReference type="GO" id="GO:0005886">
    <property type="term" value="C:plasma membrane"/>
    <property type="evidence" value="ECO:0007669"/>
    <property type="project" value="TreeGrafter"/>
</dbReference>
<dbReference type="GO" id="GO:0006887">
    <property type="term" value="P:exocytosis"/>
    <property type="evidence" value="ECO:0007669"/>
    <property type="project" value="UniProtKB-KW"/>
</dbReference>
<dbReference type="SMART" id="SM01313">
    <property type="entry name" value="Sec3-PIP2_bind"/>
    <property type="match status" value="1"/>
</dbReference>
<evidence type="ECO:0000313" key="7">
    <source>
        <dbReference type="EMBL" id="RKF63037.1"/>
    </source>
</evidence>
<dbReference type="Gene3D" id="2.30.29.90">
    <property type="match status" value="1"/>
</dbReference>
<dbReference type="Proteomes" id="UP000286134">
    <property type="component" value="Unassembled WGS sequence"/>
</dbReference>
<keyword evidence="4" id="KW-0175">Coiled coil</keyword>
<feature type="domain" description="Exocyst complex component Sec3 PIP2-binding N-terminal" evidence="6">
    <location>
        <begin position="73"/>
        <end position="174"/>
    </location>
</feature>
<dbReference type="Pfam" id="PF09763">
    <property type="entry name" value="Sec3_CC"/>
    <property type="match status" value="1"/>
</dbReference>
<feature type="compositionally biased region" description="Basic and acidic residues" evidence="5">
    <location>
        <begin position="222"/>
        <end position="238"/>
    </location>
</feature>
<dbReference type="FunFam" id="2.30.29.90:FF:000003">
    <property type="entry name" value="Exocyst complex component Sec3"/>
    <property type="match status" value="1"/>
</dbReference>
<gene>
    <name evidence="7" type="ORF">OnM2_028023</name>
</gene>
<evidence type="ECO:0000256" key="1">
    <source>
        <dbReference type="ARBA" id="ARBA00006518"/>
    </source>
</evidence>
<sequence>MDGPSYNGPSGTSDKSNLSRAEQFEYEKKRIIESCFSKREEDGSIYESYITHLRIEEDGAYPATPPPPNGNSDSKKLRTIIVAVRNTGRVRVHKARENSNGTFSIGKTWILDDLTAVQSFTGVTPPGPNGEQHKLWAGSTGFTVSIGKSYYWKANSQKEKQFFIASLVKIYHKYTGGKLPELVGFDQRERDQLMGVAKFPRPQPSSATSGLSVSTLQTSRMSQRDLKIAEESDGDFGKRTPFSSVASPAKRNQIRNKRSSQSSSSADLNMLPPSSSRNKNPLPRLSSSQSQKSFGQTDDGSYFSQRTSKCSTDIINPFNRICFNIKIDTDQSLIIDGGFVEAKSHRGSENNMQMPAPLSLSSDARKMLTPNVGDSRERFSGPIKNVISSSLNSPTLRLEESPRGRKIDRIQPVELNLTSGEPGLVSTSISNIDQVQAEEGRLGIGPMLKAKADVSGIFSGAANALNSLKPMVGGAADRFRDLKSKSIEESDGAIGIISGQGYLRPSSNSSSLLTASTLPELKISHENGENLITIDKNPRPDQFKEESNYLVSGDSLPEKSKARAIKKSISPNDLMNKKLATLGVDPLVLGGRSSDLLNIWDQFGWVGEGIRTKNIDEMKDEVERELCRIQAGGWLSRLEEEDERIESIRMVFDKVIEECDEYDGLLTLYLVELGTLNEDVAYIEAQSQGLQVQTANQKLLQAELQSLLQTISISPEQIESLRESSLESTRGLNDIETSLVILFKAMLTIDPSLGVSIPRRSEDGSLSSGKPGAYGNSEIGSMRVLQEKKDVYKSEITMFLRRLRQFLQIKFATAFEQTRLAFEREKSNNLSRVSGRAKLDLGKHDLARNILWKYSPLMLFTREVDRLEWENLMNIYGQALMPLYQEEFREAVMASRRAARRPTGDETEALFTSQVEKQSEGLATTARKLTVMKSQNLAKSLLSQSGDNSSKLSLDKVQGPEPYEMIEELISRMTSAMSMEQNFFVEFFHVTSLGLHDFPETVVASSPEDRRGVDIKRPRVMDPNRDLAMLVVQSMEEIFSFFPKDFQGLVEWCLQSDPLQVVGLIAALERKIPEFEETNQEYLNRTLQKLHTQLIGLFIKFLDDQIRVIEETKVKIKKRKGVIGFIRTFPLFANALEKKLFGTEDLEIRMTVNNAYSRVNKAMFEALKVIARENPTVQISGSDQAEKEALNYEIMLMQNMYFYIEEVDPRSNPILEEWKNNASHEMNEHMALYLNAAIRRPLGKLLDFIESTENMMISRQPGDSVSKISSMPSHSKSTFKKVLSNYDAKEIRRGIEVLRKRVEKHFGDEHDPGMASGSDLAKIVVQNCEKFYENVEDRILTIIRDVYDGEVVLEWTRSDISNAFRK</sequence>
<dbReference type="EMBL" id="MCFK01002839">
    <property type="protein sequence ID" value="RKF63037.1"/>
    <property type="molecule type" value="Genomic_DNA"/>
</dbReference>
<comment type="caution">
    <text evidence="7">The sequence shown here is derived from an EMBL/GenBank/DDBJ whole genome shotgun (WGS) entry which is preliminary data.</text>
</comment>
<evidence type="ECO:0000256" key="2">
    <source>
        <dbReference type="ARBA" id="ARBA00022448"/>
    </source>
</evidence>
<feature type="compositionally biased region" description="Polar residues" evidence="5">
    <location>
        <begin position="204"/>
        <end position="221"/>
    </location>
</feature>
<evidence type="ECO:0000256" key="4">
    <source>
        <dbReference type="ARBA" id="ARBA00023054"/>
    </source>
</evidence>
<feature type="region of interest" description="Disordered" evidence="5">
    <location>
        <begin position="1"/>
        <end position="21"/>
    </location>
</feature>
<evidence type="ECO:0000259" key="6">
    <source>
        <dbReference type="SMART" id="SM01313"/>
    </source>
</evidence>
<dbReference type="STRING" id="212602.A0A420I057"/>
<keyword evidence="3" id="KW-0268">Exocytosis</keyword>
<comment type="similarity">
    <text evidence="1">Belongs to the SEC3 family.</text>
</comment>
<reference evidence="7 8" key="1">
    <citation type="journal article" date="2018" name="BMC Genomics">
        <title>Comparative genome analyses reveal sequence features reflecting distinct modes of host-adaptation between dicot and monocot powdery mildew.</title>
        <authorList>
            <person name="Wu Y."/>
            <person name="Ma X."/>
            <person name="Pan Z."/>
            <person name="Kale S.D."/>
            <person name="Song Y."/>
            <person name="King H."/>
            <person name="Zhang Q."/>
            <person name="Presley C."/>
            <person name="Deng X."/>
            <person name="Wei C.I."/>
            <person name="Xiao S."/>
        </authorList>
    </citation>
    <scope>NUCLEOTIDE SEQUENCE [LARGE SCALE GENOMIC DNA]</scope>
    <source>
        <strain evidence="7">UMSG2</strain>
    </source>
</reference>
<evidence type="ECO:0000313" key="8">
    <source>
        <dbReference type="Proteomes" id="UP000286134"/>
    </source>
</evidence>
<dbReference type="CDD" id="cd13315">
    <property type="entry name" value="PH_Sec3"/>
    <property type="match status" value="1"/>
</dbReference>
<feature type="compositionally biased region" description="Polar residues" evidence="5">
    <location>
        <begin position="272"/>
        <end position="303"/>
    </location>
</feature>
<feature type="compositionally biased region" description="Polar residues" evidence="5">
    <location>
        <begin position="7"/>
        <end position="20"/>
    </location>
</feature>
<evidence type="ECO:0000256" key="5">
    <source>
        <dbReference type="SAM" id="MobiDB-lite"/>
    </source>
</evidence>
<protein>
    <submittedName>
        <fullName evidence="7">Exocyst complex component SEC3</fullName>
    </submittedName>
</protein>
<dbReference type="InterPro" id="IPR019160">
    <property type="entry name" value="Sec3_CC"/>
</dbReference>
<dbReference type="PANTHER" id="PTHR16092:SF14">
    <property type="entry name" value="EXOCYST COMPLEX COMPONENT 1 ISOFORM X1"/>
    <property type="match status" value="1"/>
</dbReference>
<dbReference type="InterPro" id="IPR048628">
    <property type="entry name" value="Sec3_C"/>
</dbReference>
<dbReference type="Pfam" id="PF20654">
    <property type="entry name" value="Sec3_C-term"/>
    <property type="match status" value="1"/>
</dbReference>
<dbReference type="GO" id="GO:0005546">
    <property type="term" value="F:phosphatidylinositol-4,5-bisphosphate binding"/>
    <property type="evidence" value="ECO:0007669"/>
    <property type="project" value="TreeGrafter"/>
</dbReference>
<keyword evidence="8" id="KW-1185">Reference proteome</keyword>
<dbReference type="GO" id="GO:0000145">
    <property type="term" value="C:exocyst"/>
    <property type="evidence" value="ECO:0007669"/>
    <property type="project" value="InterPro"/>
</dbReference>
<dbReference type="GO" id="GO:0006893">
    <property type="term" value="P:Golgi to plasma membrane transport"/>
    <property type="evidence" value="ECO:0007669"/>
    <property type="project" value="TreeGrafter"/>
</dbReference>
<name>A0A420I057_9PEZI</name>
<dbReference type="Pfam" id="PF15277">
    <property type="entry name" value="Sec3-PIP2_bind"/>
    <property type="match status" value="1"/>
</dbReference>
<accession>A0A420I057</accession>
<proteinExistence type="inferred from homology"/>
<organism evidence="7 8">
    <name type="scientific">Erysiphe neolycopersici</name>
    <dbReference type="NCBI Taxonomy" id="212602"/>
    <lineage>
        <taxon>Eukaryota</taxon>
        <taxon>Fungi</taxon>
        <taxon>Dikarya</taxon>
        <taxon>Ascomycota</taxon>
        <taxon>Pezizomycotina</taxon>
        <taxon>Leotiomycetes</taxon>
        <taxon>Erysiphales</taxon>
        <taxon>Erysiphaceae</taxon>
        <taxon>Erysiphe</taxon>
    </lineage>
</organism>
<feature type="region of interest" description="Disordered" evidence="5">
    <location>
        <begin position="198"/>
        <end position="303"/>
    </location>
</feature>
<dbReference type="OrthoDB" id="27109at2759"/>
<dbReference type="InterPro" id="IPR028258">
    <property type="entry name" value="Sec3-PIP2_bind"/>
</dbReference>
<keyword evidence="2" id="KW-0813">Transport</keyword>
<evidence type="ECO:0000256" key="3">
    <source>
        <dbReference type="ARBA" id="ARBA00022483"/>
    </source>
</evidence>
<dbReference type="PANTHER" id="PTHR16092">
    <property type="entry name" value="SEC3/SYNTAXIN-RELATED"/>
    <property type="match status" value="1"/>
</dbReference>